<dbReference type="EnsemblMetazoa" id="ACUA002562-RA">
    <property type="protein sequence ID" value="ACUA002562-PA"/>
    <property type="gene ID" value="ACUA002562"/>
</dbReference>
<protein>
    <submittedName>
        <fullName evidence="2">Uncharacterized protein</fullName>
    </submittedName>
</protein>
<dbReference type="AlphaFoldDB" id="A0A182LUX0"/>
<reference evidence="3" key="1">
    <citation type="submission" date="2013-09" db="EMBL/GenBank/DDBJ databases">
        <title>The Genome Sequence of Anopheles culicifacies species A.</title>
        <authorList>
            <consortium name="The Broad Institute Genomics Platform"/>
            <person name="Neafsey D.E."/>
            <person name="Besansky N."/>
            <person name="Howell P."/>
            <person name="Walton C."/>
            <person name="Young S.K."/>
            <person name="Zeng Q."/>
            <person name="Gargeya S."/>
            <person name="Fitzgerald M."/>
            <person name="Haas B."/>
            <person name="Abouelleil A."/>
            <person name="Allen A.W."/>
            <person name="Alvarado L."/>
            <person name="Arachchi H.M."/>
            <person name="Berlin A.M."/>
            <person name="Chapman S.B."/>
            <person name="Gainer-Dewar J."/>
            <person name="Goldberg J."/>
            <person name="Griggs A."/>
            <person name="Gujja S."/>
            <person name="Hansen M."/>
            <person name="Howarth C."/>
            <person name="Imamovic A."/>
            <person name="Ireland A."/>
            <person name="Larimer J."/>
            <person name="McCowan C."/>
            <person name="Murphy C."/>
            <person name="Pearson M."/>
            <person name="Poon T.W."/>
            <person name="Priest M."/>
            <person name="Roberts A."/>
            <person name="Saif S."/>
            <person name="Shea T."/>
            <person name="Sisk P."/>
            <person name="Sykes S."/>
            <person name="Wortman J."/>
            <person name="Nusbaum C."/>
            <person name="Birren B."/>
        </authorList>
    </citation>
    <scope>NUCLEOTIDE SEQUENCE [LARGE SCALE GENOMIC DNA]</scope>
    <source>
        <strain evidence="3">A-37</strain>
    </source>
</reference>
<feature type="compositionally biased region" description="Polar residues" evidence="1">
    <location>
        <begin position="19"/>
        <end position="31"/>
    </location>
</feature>
<feature type="region of interest" description="Disordered" evidence="1">
    <location>
        <begin position="1"/>
        <end position="72"/>
    </location>
</feature>
<proteinExistence type="predicted"/>
<feature type="region of interest" description="Disordered" evidence="1">
    <location>
        <begin position="336"/>
        <end position="405"/>
    </location>
</feature>
<keyword evidence="3" id="KW-1185">Reference proteome</keyword>
<feature type="compositionally biased region" description="Low complexity" evidence="1">
    <location>
        <begin position="363"/>
        <end position="399"/>
    </location>
</feature>
<evidence type="ECO:0000256" key="1">
    <source>
        <dbReference type="SAM" id="MobiDB-lite"/>
    </source>
</evidence>
<organism evidence="2 3">
    <name type="scientific">Anopheles culicifacies</name>
    <dbReference type="NCBI Taxonomy" id="139723"/>
    <lineage>
        <taxon>Eukaryota</taxon>
        <taxon>Metazoa</taxon>
        <taxon>Ecdysozoa</taxon>
        <taxon>Arthropoda</taxon>
        <taxon>Hexapoda</taxon>
        <taxon>Insecta</taxon>
        <taxon>Pterygota</taxon>
        <taxon>Neoptera</taxon>
        <taxon>Endopterygota</taxon>
        <taxon>Diptera</taxon>
        <taxon>Nematocera</taxon>
        <taxon>Culicoidea</taxon>
        <taxon>Culicidae</taxon>
        <taxon>Anophelinae</taxon>
        <taxon>Anopheles</taxon>
        <taxon>culicifacies species complex</taxon>
    </lineage>
</organism>
<sequence length="405" mass="40376">MFSSNKTSTSASPPPAASQDGTTHSGGSQPPSRKESPMGGLFHWAHHSTGSSSNTSANTSPTSTAAKKEDDRAALKVNVSPETTLTPQQLQPLQNQVHVITHLQTMAANHQHQQQSAEHMPPQLKVEMKENISPENTITNKLLLSTNVTPVSGAPLGGTDVSIVSTPTLNVPVAAGGKVIFQLGGDYDESEDDIDTLTNKYGNHPSLMTGGGGVATGGSGAGGGGGGGGGLHYFGGGLHQSGPNSLLGGSTTSNSSGISIGSGTSAGDMMSGSSGMVVSPSPSATSGQSATSDTVVVLSHLGQIARDSLSMFKNPSLTSQDSISIRSMDSLTEIGSDANAAGTTGKGASIGPVPASPLPTAVPASNRASSPSTASSNMLATTQVSPAATAASAAAAPLADRQETR</sequence>
<name>A0A182LUX0_9DIPT</name>
<feature type="region of interest" description="Disordered" evidence="1">
    <location>
        <begin position="244"/>
        <end position="290"/>
    </location>
</feature>
<reference evidence="2" key="2">
    <citation type="submission" date="2020-05" db="UniProtKB">
        <authorList>
            <consortium name="EnsemblMetazoa"/>
        </authorList>
    </citation>
    <scope>IDENTIFICATION</scope>
    <source>
        <strain evidence="2">A-37</strain>
    </source>
</reference>
<dbReference type="EMBL" id="AXCM01020418">
    <property type="status" value="NOT_ANNOTATED_CDS"/>
    <property type="molecule type" value="Genomic_DNA"/>
</dbReference>
<evidence type="ECO:0000313" key="3">
    <source>
        <dbReference type="Proteomes" id="UP000075883"/>
    </source>
</evidence>
<evidence type="ECO:0000313" key="2">
    <source>
        <dbReference type="EnsemblMetazoa" id="ACUA002562-PA"/>
    </source>
</evidence>
<dbReference type="VEuPathDB" id="VectorBase:ACUA002562"/>
<feature type="compositionally biased region" description="Low complexity" evidence="1">
    <location>
        <begin position="48"/>
        <end position="65"/>
    </location>
</feature>
<dbReference type="Proteomes" id="UP000075883">
    <property type="component" value="Unassembled WGS sequence"/>
</dbReference>
<feature type="compositionally biased region" description="Low complexity" evidence="1">
    <location>
        <begin position="244"/>
        <end position="284"/>
    </location>
</feature>
<dbReference type="STRING" id="139723.A0A182LUX0"/>
<accession>A0A182LUX0</accession>